<evidence type="ECO:0008006" key="5">
    <source>
        <dbReference type="Google" id="ProtNLM"/>
    </source>
</evidence>
<dbReference type="SMART" id="SM01198">
    <property type="entry name" value="FBA"/>
    <property type="match status" value="1"/>
</dbReference>
<organism evidence="3 4">
    <name type="scientific">Marmota monax</name>
    <name type="common">Woodchuck</name>
    <dbReference type="NCBI Taxonomy" id="9995"/>
    <lineage>
        <taxon>Eukaryota</taxon>
        <taxon>Metazoa</taxon>
        <taxon>Chordata</taxon>
        <taxon>Craniata</taxon>
        <taxon>Vertebrata</taxon>
        <taxon>Euteleostomi</taxon>
        <taxon>Mammalia</taxon>
        <taxon>Eutheria</taxon>
        <taxon>Euarchontoglires</taxon>
        <taxon>Glires</taxon>
        <taxon>Rodentia</taxon>
        <taxon>Sciuromorpha</taxon>
        <taxon>Sciuridae</taxon>
        <taxon>Xerinae</taxon>
        <taxon>Marmotini</taxon>
        <taxon>Marmota</taxon>
    </lineage>
</organism>
<dbReference type="PANTHER" id="PTHR12125:SF9">
    <property type="entry name" value="F-BOX ONLY PROTEIN 27"/>
    <property type="match status" value="1"/>
</dbReference>
<gene>
    <name evidence="3" type="ORF">MONAX_5E036644</name>
</gene>
<dbReference type="GO" id="GO:0031146">
    <property type="term" value="P:SCF-dependent proteasomal ubiquitin-dependent protein catabolic process"/>
    <property type="evidence" value="ECO:0007669"/>
    <property type="project" value="TreeGrafter"/>
</dbReference>
<evidence type="ECO:0000259" key="1">
    <source>
        <dbReference type="PROSITE" id="PS50181"/>
    </source>
</evidence>
<dbReference type="InterPro" id="IPR039752">
    <property type="entry name" value="F-box_only"/>
</dbReference>
<dbReference type="GO" id="GO:0061630">
    <property type="term" value="F:ubiquitin protein ligase activity"/>
    <property type="evidence" value="ECO:0007669"/>
    <property type="project" value="TreeGrafter"/>
</dbReference>
<dbReference type="GO" id="GO:0006516">
    <property type="term" value="P:glycoprotein catabolic process"/>
    <property type="evidence" value="ECO:0007669"/>
    <property type="project" value="TreeGrafter"/>
</dbReference>
<reference evidence="3" key="1">
    <citation type="submission" date="2019-04" db="EMBL/GenBank/DDBJ databases">
        <authorList>
            <person name="Alioto T."/>
            <person name="Alioto T."/>
        </authorList>
    </citation>
    <scope>NUCLEOTIDE SEQUENCE [LARGE SCALE GENOMIC DNA]</scope>
</reference>
<dbReference type="PANTHER" id="PTHR12125">
    <property type="entry name" value="F-BOX ONLY PROTEIN 6-LIKE PROTEIN"/>
    <property type="match status" value="1"/>
</dbReference>
<dbReference type="Gene3D" id="1.20.1280.50">
    <property type="match status" value="1"/>
</dbReference>
<evidence type="ECO:0000313" key="4">
    <source>
        <dbReference type="Proteomes" id="UP000335636"/>
    </source>
</evidence>
<feature type="domain" description="F-box" evidence="1">
    <location>
        <begin position="16"/>
        <end position="63"/>
    </location>
</feature>
<dbReference type="SUPFAM" id="SSF49785">
    <property type="entry name" value="Galactose-binding domain-like"/>
    <property type="match status" value="1"/>
</dbReference>
<name>A0A5E4D7M7_MARMO</name>
<dbReference type="Pfam" id="PF12937">
    <property type="entry name" value="F-box-like"/>
    <property type="match status" value="1"/>
</dbReference>
<dbReference type="InterPro" id="IPR007397">
    <property type="entry name" value="F-box-assoc_dom"/>
</dbReference>
<dbReference type="GO" id="GO:0036503">
    <property type="term" value="P:ERAD pathway"/>
    <property type="evidence" value="ECO:0007669"/>
    <property type="project" value="TreeGrafter"/>
</dbReference>
<dbReference type="InterPro" id="IPR008979">
    <property type="entry name" value="Galactose-bd-like_sf"/>
</dbReference>
<sequence>GPGHLGPQAKAGPQEALDLSQLPPKLLLVVLSHVPPCWLLTHCHQVCWEWRTLVHGQALWLLILAQDYGAAWPRPAVVCLQLPASPTRLRCQALSSGPLLRAQTIGKQPHLQTTWPRKPLEMDGAAHWCCKKQVLDLEEEVCGQNCWTVAGLRFVSLTGGEPDTTVAVTHVFSNIKTGVRFVSFEHWGQDTQFWAGPYGACVTNSSVIIRVCQP</sequence>
<dbReference type="EMBL" id="CABDUW010004051">
    <property type="protein sequence ID" value="VTJ90038.1"/>
    <property type="molecule type" value="Genomic_DNA"/>
</dbReference>
<dbReference type="AlphaFoldDB" id="A0A5E4D7M7"/>
<protein>
    <recommendedName>
        <fullName evidence="5">F-box domain-containing protein</fullName>
    </recommendedName>
</protein>
<proteinExistence type="predicted"/>
<dbReference type="InterPro" id="IPR036047">
    <property type="entry name" value="F-box-like_dom_sf"/>
</dbReference>
<evidence type="ECO:0000313" key="3">
    <source>
        <dbReference type="EMBL" id="VTJ90038.1"/>
    </source>
</evidence>
<dbReference type="SUPFAM" id="SSF81383">
    <property type="entry name" value="F-box domain"/>
    <property type="match status" value="1"/>
</dbReference>
<dbReference type="PROSITE" id="PS51114">
    <property type="entry name" value="FBA"/>
    <property type="match status" value="1"/>
</dbReference>
<dbReference type="Gene3D" id="2.60.120.260">
    <property type="entry name" value="Galactose-binding domain-like"/>
    <property type="match status" value="1"/>
</dbReference>
<dbReference type="InterPro" id="IPR001810">
    <property type="entry name" value="F-box_dom"/>
</dbReference>
<feature type="non-terminal residue" evidence="3">
    <location>
        <position position="1"/>
    </location>
</feature>
<dbReference type="GO" id="GO:0005737">
    <property type="term" value="C:cytoplasm"/>
    <property type="evidence" value="ECO:0007669"/>
    <property type="project" value="TreeGrafter"/>
</dbReference>
<comment type="caution">
    <text evidence="3">The sequence shown here is derived from an EMBL/GenBank/DDBJ whole genome shotgun (WGS) entry which is preliminary data.</text>
</comment>
<dbReference type="PROSITE" id="PS50181">
    <property type="entry name" value="FBOX"/>
    <property type="match status" value="1"/>
</dbReference>
<keyword evidence="4" id="KW-1185">Reference proteome</keyword>
<dbReference type="Pfam" id="PF04300">
    <property type="entry name" value="FBA"/>
    <property type="match status" value="1"/>
</dbReference>
<accession>A0A5E4D7M7</accession>
<dbReference type="GO" id="GO:0019005">
    <property type="term" value="C:SCF ubiquitin ligase complex"/>
    <property type="evidence" value="ECO:0007669"/>
    <property type="project" value="TreeGrafter"/>
</dbReference>
<dbReference type="Proteomes" id="UP000335636">
    <property type="component" value="Unassembled WGS sequence"/>
</dbReference>
<evidence type="ECO:0000259" key="2">
    <source>
        <dbReference type="PROSITE" id="PS51114"/>
    </source>
</evidence>
<feature type="domain" description="FBA" evidence="2">
    <location>
        <begin position="168"/>
        <end position="211"/>
    </location>
</feature>